<organism evidence="3 4">
    <name type="scientific">Coniosporium apollinis</name>
    <dbReference type="NCBI Taxonomy" id="61459"/>
    <lineage>
        <taxon>Eukaryota</taxon>
        <taxon>Fungi</taxon>
        <taxon>Dikarya</taxon>
        <taxon>Ascomycota</taxon>
        <taxon>Pezizomycotina</taxon>
        <taxon>Dothideomycetes</taxon>
        <taxon>Dothideomycetes incertae sedis</taxon>
        <taxon>Coniosporium</taxon>
    </lineage>
</organism>
<dbReference type="Gene3D" id="3.30.200.20">
    <property type="entry name" value="Phosphorylase Kinase, domain 1"/>
    <property type="match status" value="1"/>
</dbReference>
<protein>
    <recommendedName>
        <fullName evidence="2">Protein kinase domain-containing protein</fullName>
    </recommendedName>
</protein>
<dbReference type="Gene3D" id="1.10.510.10">
    <property type="entry name" value="Transferase(Phosphotransferase) domain 1"/>
    <property type="match status" value="1"/>
</dbReference>
<sequence>MDELPETAQTYATSERCRKRKRDGMQTDSSEEGISKSLATGDSDQERHPIRICERMQSNGETEPISNYENMAKNAAASDPSSLIIDAPSLSPPTFQDHREPPNPAYFPPNSSLSLETDQDQDQHQFRSGTSPDSTDWYIASLPVNGAHDPQWDAYQFIDDFPVSTLYSSTRDSDPPLYEDLHEPQWERPVQAYDHNATYSPNSALSIEASSADSSYIMPDQQPGYQTESPAEGYRTLDSESVLMGLQISPVERHNLAASPKPEAESCSALGNQLSFPEDWSGRGSHVEFSKDDTIPLSRGRWLGRGLNGDVYETSCKGIAVAWKTIHCRCGIRPEERKEIEVLKKLSHKHIIKLVGTYAYRQFLGLLLWPVATCDLATLLEDMEALHHWDFVQVEDEKIDTIIRRATAVGLEIPFNATFETFEVVRPLAAHGRLSQIFGCLAHAVEYLHSQRIRHKDLKPSNVLLSRNGLWLTDFGTATDFSLLSTSKTSTGDRGAPKYFAPEIAAYESSGRSADIFSLGCIFLEVLCIFLDGCLETLKSLRPARDRSFQANLFNVDKWFKQLNSSFDTRASDRGLARIVQQMLKQDPSARPTASELVEDICSLSGGYHGPCCKPIRWQLKDPPLAEPRSIQTHVADGTVGLFSPPVQWDIHRPHLGTSCPVLQSPEQNETNWSQWQCQLCGEILRGVSASMKHVLRCGRDMSKDMATNDNFMQQYERPHLEEQDKGGLIERPEYDPAVAACSTPTTQRVIPPFDEFLTGLNTRSNMEFLV</sequence>
<evidence type="ECO:0000256" key="1">
    <source>
        <dbReference type="SAM" id="MobiDB-lite"/>
    </source>
</evidence>
<feature type="domain" description="Protein kinase" evidence="2">
    <location>
        <begin position="297"/>
        <end position="604"/>
    </location>
</feature>
<dbReference type="PROSITE" id="PS50011">
    <property type="entry name" value="PROTEIN_KINASE_DOM"/>
    <property type="match status" value="1"/>
</dbReference>
<dbReference type="InterPro" id="IPR000719">
    <property type="entry name" value="Prot_kinase_dom"/>
</dbReference>
<dbReference type="SMART" id="SM00220">
    <property type="entry name" value="S_TKc"/>
    <property type="match status" value="1"/>
</dbReference>
<feature type="region of interest" description="Disordered" evidence="1">
    <location>
        <begin position="1"/>
        <end position="134"/>
    </location>
</feature>
<name>A0ABQ9NU69_9PEZI</name>
<dbReference type="InterPro" id="IPR011009">
    <property type="entry name" value="Kinase-like_dom_sf"/>
</dbReference>
<dbReference type="CDD" id="cd00180">
    <property type="entry name" value="PKc"/>
    <property type="match status" value="1"/>
</dbReference>
<evidence type="ECO:0000313" key="3">
    <source>
        <dbReference type="EMBL" id="KAJ9665926.1"/>
    </source>
</evidence>
<comment type="caution">
    <text evidence="3">The sequence shown here is derived from an EMBL/GenBank/DDBJ whole genome shotgun (WGS) entry which is preliminary data.</text>
</comment>
<keyword evidence="4" id="KW-1185">Reference proteome</keyword>
<dbReference type="Proteomes" id="UP001172684">
    <property type="component" value="Unassembled WGS sequence"/>
</dbReference>
<dbReference type="PROSITE" id="PS00108">
    <property type="entry name" value="PROTEIN_KINASE_ST"/>
    <property type="match status" value="1"/>
</dbReference>
<evidence type="ECO:0000313" key="4">
    <source>
        <dbReference type="Proteomes" id="UP001172684"/>
    </source>
</evidence>
<accession>A0ABQ9NU69</accession>
<dbReference type="InterPro" id="IPR008271">
    <property type="entry name" value="Ser/Thr_kinase_AS"/>
</dbReference>
<gene>
    <name evidence="3" type="ORF">H2201_004050</name>
</gene>
<proteinExistence type="predicted"/>
<dbReference type="Pfam" id="PF00069">
    <property type="entry name" value="Pkinase"/>
    <property type="match status" value="1"/>
</dbReference>
<evidence type="ECO:0000259" key="2">
    <source>
        <dbReference type="PROSITE" id="PS50011"/>
    </source>
</evidence>
<feature type="compositionally biased region" description="Basic and acidic residues" evidence="1">
    <location>
        <begin position="44"/>
        <end position="54"/>
    </location>
</feature>
<dbReference type="PANTHER" id="PTHR44167:SF30">
    <property type="entry name" value="PHOSPHORYLASE KINASE"/>
    <property type="match status" value="1"/>
</dbReference>
<reference evidence="3" key="1">
    <citation type="submission" date="2022-10" db="EMBL/GenBank/DDBJ databases">
        <title>Culturing micro-colonial fungi from biological soil crusts in the Mojave desert and describing Neophaeococcomyces mojavensis, and introducing the new genera and species Taxawa tesnikishii.</title>
        <authorList>
            <person name="Kurbessoian T."/>
            <person name="Stajich J.E."/>
        </authorList>
    </citation>
    <scope>NUCLEOTIDE SEQUENCE</scope>
    <source>
        <strain evidence="3">TK_1</strain>
    </source>
</reference>
<dbReference type="PANTHER" id="PTHR44167">
    <property type="entry name" value="OVARIAN-SPECIFIC SERINE/THREONINE-PROTEIN KINASE LOK-RELATED"/>
    <property type="match status" value="1"/>
</dbReference>
<dbReference type="SUPFAM" id="SSF56112">
    <property type="entry name" value="Protein kinase-like (PK-like)"/>
    <property type="match status" value="1"/>
</dbReference>
<dbReference type="EMBL" id="JAPDRL010000024">
    <property type="protein sequence ID" value="KAJ9665926.1"/>
    <property type="molecule type" value="Genomic_DNA"/>
</dbReference>
<feature type="compositionally biased region" description="Polar residues" evidence="1">
    <location>
        <begin position="56"/>
        <end position="69"/>
    </location>
</feature>